<evidence type="ECO:0000259" key="1">
    <source>
        <dbReference type="Pfam" id="PF04296"/>
    </source>
</evidence>
<dbReference type="PANTHER" id="PTHR34215:SF1">
    <property type="entry name" value="YLXR DOMAIN-CONTAINING PROTEIN"/>
    <property type="match status" value="1"/>
</dbReference>
<dbReference type="Gene3D" id="3.30.1230.10">
    <property type="entry name" value="YlxR-like"/>
    <property type="match status" value="1"/>
</dbReference>
<dbReference type="InterPro" id="IPR007393">
    <property type="entry name" value="YlxR_dom"/>
</dbReference>
<sequence>MIKNNPLPDQDMAGTKHVPVRTCVVCRDRKPKADLERYVCPANPEQGLQPDPGKKRPGRGFYTCKSPECAGKLARFRGWRHKCKRGKDNDH</sequence>
<dbReference type="Pfam" id="PF04296">
    <property type="entry name" value="YlxR"/>
    <property type="match status" value="1"/>
</dbReference>
<dbReference type="eggNOG" id="COG2740">
    <property type="taxonomic scope" value="Bacteria"/>
</dbReference>
<comment type="caution">
    <text evidence="2">The sequence shown here is derived from an EMBL/GenBank/DDBJ whole genome shotgun (WGS) entry which is preliminary data.</text>
</comment>
<accession>D6SK66</accession>
<evidence type="ECO:0000313" key="3">
    <source>
        <dbReference type="Proteomes" id="UP000005496"/>
    </source>
</evidence>
<organism evidence="2 3">
    <name type="scientific">Desulfonatronospira thiodismutans ASO3-1</name>
    <dbReference type="NCBI Taxonomy" id="555779"/>
    <lineage>
        <taxon>Bacteria</taxon>
        <taxon>Pseudomonadati</taxon>
        <taxon>Thermodesulfobacteriota</taxon>
        <taxon>Desulfovibrionia</taxon>
        <taxon>Desulfovibrionales</taxon>
        <taxon>Desulfonatronovibrionaceae</taxon>
        <taxon>Desulfonatronospira</taxon>
    </lineage>
</organism>
<name>D6SK66_9BACT</name>
<evidence type="ECO:0000313" key="2">
    <source>
        <dbReference type="EMBL" id="EFI36269.1"/>
    </source>
</evidence>
<reference evidence="2" key="1">
    <citation type="submission" date="2010-05" db="EMBL/GenBank/DDBJ databases">
        <title>The draft genome of Desulfonatronospira thiodismutans ASO3-1.</title>
        <authorList>
            <consortium name="US DOE Joint Genome Institute (JGI-PGF)"/>
            <person name="Lucas S."/>
            <person name="Copeland A."/>
            <person name="Lapidus A."/>
            <person name="Cheng J.-F."/>
            <person name="Bruce D."/>
            <person name="Goodwin L."/>
            <person name="Pitluck S."/>
            <person name="Chertkov O."/>
            <person name="Brettin T."/>
            <person name="Detter J.C."/>
            <person name="Han C."/>
            <person name="Land M.L."/>
            <person name="Hauser L."/>
            <person name="Kyrpides N."/>
            <person name="Mikhailova N."/>
            <person name="Muyzer G."/>
            <person name="Woyke T."/>
        </authorList>
    </citation>
    <scope>NUCLEOTIDE SEQUENCE [LARGE SCALE GENOMIC DNA]</scope>
    <source>
        <strain evidence="2">ASO3-1</strain>
    </source>
</reference>
<dbReference type="Proteomes" id="UP000005496">
    <property type="component" value="Unassembled WGS sequence"/>
</dbReference>
<dbReference type="InterPro" id="IPR035931">
    <property type="entry name" value="YlxR-like_sf"/>
</dbReference>
<dbReference type="AlphaFoldDB" id="D6SK66"/>
<dbReference type="EMBL" id="ACJN02000001">
    <property type="protein sequence ID" value="EFI36269.1"/>
    <property type="molecule type" value="Genomic_DNA"/>
</dbReference>
<proteinExistence type="predicted"/>
<dbReference type="PANTHER" id="PTHR34215">
    <property type="entry name" value="BLL0784 PROTEIN"/>
    <property type="match status" value="1"/>
</dbReference>
<dbReference type="InterPro" id="IPR037465">
    <property type="entry name" value="YlxR"/>
</dbReference>
<keyword evidence="3" id="KW-1185">Reference proteome</keyword>
<gene>
    <name evidence="2" type="ORF">Dthio_PD3732</name>
</gene>
<feature type="domain" description="YlxR" evidence="1">
    <location>
        <begin position="21"/>
        <end position="76"/>
    </location>
</feature>
<protein>
    <recommendedName>
        <fullName evidence="1">YlxR domain-containing protein</fullName>
    </recommendedName>
</protein>
<dbReference type="SUPFAM" id="SSF64376">
    <property type="entry name" value="YlxR-like"/>
    <property type="match status" value="1"/>
</dbReference>
<dbReference type="RefSeq" id="WP_008869388.1">
    <property type="nucleotide sequence ID" value="NZ_ACJN02000001.1"/>
</dbReference>